<keyword evidence="4" id="KW-1185">Reference proteome</keyword>
<sequence>MSKRFATYIIALLVLSLAATTPTNAKQADRFSDVPAAHWASKAIDWGIEQEVLDISPQAAFNPEESITEAEFLKMLISAYVSLPDQGKNWYDKYYAYANEKKWFVEGLSDQATVDQPLLRKNAAIILSSALGGRYQDDKKEAVTTAVNDLYATGISNGKSSRAVEGFMINEYLTRAEAIQFVYQFVNQSGLSMLQGASVEEEWAQYEQVTFKDREGILAKHELFAKEHGLQIQSYESEGTIFIQLIGEEGQSNSDAGSPVHFTSSYRMDPDGTLTWNLITNDTVADPSDAYELLAAMFSYDSNFSDPIRQDLAVFAQEIGYRKDWQLSVSYGKLDLSTNYNKETNQYYIVSILTA</sequence>
<evidence type="ECO:0000256" key="1">
    <source>
        <dbReference type="SAM" id="SignalP"/>
    </source>
</evidence>
<evidence type="ECO:0000313" key="3">
    <source>
        <dbReference type="EMBL" id="MFC7151396.1"/>
    </source>
</evidence>
<accession>A0ABW2FH22</accession>
<evidence type="ECO:0000313" key="4">
    <source>
        <dbReference type="Proteomes" id="UP001596378"/>
    </source>
</evidence>
<dbReference type="RefSeq" id="WP_378044946.1">
    <property type="nucleotide sequence ID" value="NZ_JBHMDN010000006.1"/>
</dbReference>
<comment type="caution">
    <text evidence="3">The sequence shown here is derived from an EMBL/GenBank/DDBJ whole genome shotgun (WGS) entry which is preliminary data.</text>
</comment>
<name>A0ABW2FH22_9BACL</name>
<gene>
    <name evidence="3" type="ORF">ACFQMJ_22900</name>
</gene>
<dbReference type="PROSITE" id="PS51272">
    <property type="entry name" value="SLH"/>
    <property type="match status" value="1"/>
</dbReference>
<feature type="chain" id="PRO_5045889616" evidence="1">
    <location>
        <begin position="26"/>
        <end position="355"/>
    </location>
</feature>
<dbReference type="Pfam" id="PF00395">
    <property type="entry name" value="SLH"/>
    <property type="match status" value="1"/>
</dbReference>
<proteinExistence type="predicted"/>
<reference evidence="4" key="1">
    <citation type="journal article" date="2019" name="Int. J. Syst. Evol. Microbiol.">
        <title>The Global Catalogue of Microorganisms (GCM) 10K type strain sequencing project: providing services to taxonomists for standard genome sequencing and annotation.</title>
        <authorList>
            <consortium name="The Broad Institute Genomics Platform"/>
            <consortium name="The Broad Institute Genome Sequencing Center for Infectious Disease"/>
            <person name="Wu L."/>
            <person name="Ma J."/>
        </authorList>
    </citation>
    <scope>NUCLEOTIDE SEQUENCE [LARGE SCALE GENOMIC DNA]</scope>
    <source>
        <strain evidence="4">KCTC 12907</strain>
    </source>
</reference>
<feature type="domain" description="SLH" evidence="2">
    <location>
        <begin position="27"/>
        <end position="90"/>
    </location>
</feature>
<dbReference type="EMBL" id="JBHTAI010000016">
    <property type="protein sequence ID" value="MFC7151396.1"/>
    <property type="molecule type" value="Genomic_DNA"/>
</dbReference>
<dbReference type="InterPro" id="IPR001119">
    <property type="entry name" value="SLH_dom"/>
</dbReference>
<dbReference type="Proteomes" id="UP001596378">
    <property type="component" value="Unassembled WGS sequence"/>
</dbReference>
<keyword evidence="1" id="KW-0732">Signal</keyword>
<feature type="signal peptide" evidence="1">
    <location>
        <begin position="1"/>
        <end position="25"/>
    </location>
</feature>
<evidence type="ECO:0000259" key="2">
    <source>
        <dbReference type="PROSITE" id="PS51272"/>
    </source>
</evidence>
<protein>
    <submittedName>
        <fullName evidence="3">S-layer homology domain-containing protein</fullName>
    </submittedName>
</protein>
<organism evidence="3 4">
    <name type="scientific">Cohnella cellulosilytica</name>
    <dbReference type="NCBI Taxonomy" id="986710"/>
    <lineage>
        <taxon>Bacteria</taxon>
        <taxon>Bacillati</taxon>
        <taxon>Bacillota</taxon>
        <taxon>Bacilli</taxon>
        <taxon>Bacillales</taxon>
        <taxon>Paenibacillaceae</taxon>
        <taxon>Cohnella</taxon>
    </lineage>
</organism>